<proteinExistence type="predicted"/>
<name>A0AAN9T6L0_9HEMI</name>
<dbReference type="Proteomes" id="UP001367676">
    <property type="component" value="Unassembled WGS sequence"/>
</dbReference>
<evidence type="ECO:0000313" key="3">
    <source>
        <dbReference type="Proteomes" id="UP001367676"/>
    </source>
</evidence>
<feature type="region of interest" description="Disordered" evidence="1">
    <location>
        <begin position="44"/>
        <end position="78"/>
    </location>
</feature>
<keyword evidence="3" id="KW-1185">Reference proteome</keyword>
<feature type="compositionally biased region" description="Basic and acidic residues" evidence="1">
    <location>
        <begin position="63"/>
        <end position="78"/>
    </location>
</feature>
<gene>
    <name evidence="2" type="ORF">V9T40_010676</name>
</gene>
<evidence type="ECO:0000313" key="2">
    <source>
        <dbReference type="EMBL" id="KAK7573485.1"/>
    </source>
</evidence>
<evidence type="ECO:0000256" key="1">
    <source>
        <dbReference type="SAM" id="MobiDB-lite"/>
    </source>
</evidence>
<accession>A0AAN9T6L0</accession>
<protein>
    <submittedName>
        <fullName evidence="2">Uncharacterized protein</fullName>
    </submittedName>
</protein>
<reference evidence="2 3" key="1">
    <citation type="submission" date="2024-03" db="EMBL/GenBank/DDBJ databases">
        <title>Adaptation during the transition from Ophiocordyceps entomopathogen to insect associate is accompanied by gene loss and intensified selection.</title>
        <authorList>
            <person name="Ward C.M."/>
            <person name="Onetto C.A."/>
            <person name="Borneman A.R."/>
        </authorList>
    </citation>
    <scope>NUCLEOTIDE SEQUENCE [LARGE SCALE GENOMIC DNA]</scope>
    <source>
        <strain evidence="2">AWRI1</strain>
        <tissue evidence="2">Single Adult Female</tissue>
    </source>
</reference>
<dbReference type="EMBL" id="JBBCAQ010000037">
    <property type="protein sequence ID" value="KAK7573485.1"/>
    <property type="molecule type" value="Genomic_DNA"/>
</dbReference>
<sequence length="109" mass="12456">MSIPWACGSVFTQYQLKMSSNRSSPMDNPLNDESVPADIRTFPMFPEETRTRHTQTSATLDVPRSKRDEDYGPRDTRHFPLYTREVIRNFVTPPALSDASSQTSDNSRD</sequence>
<organism evidence="2 3">
    <name type="scientific">Parthenolecanium corni</name>
    <dbReference type="NCBI Taxonomy" id="536013"/>
    <lineage>
        <taxon>Eukaryota</taxon>
        <taxon>Metazoa</taxon>
        <taxon>Ecdysozoa</taxon>
        <taxon>Arthropoda</taxon>
        <taxon>Hexapoda</taxon>
        <taxon>Insecta</taxon>
        <taxon>Pterygota</taxon>
        <taxon>Neoptera</taxon>
        <taxon>Paraneoptera</taxon>
        <taxon>Hemiptera</taxon>
        <taxon>Sternorrhyncha</taxon>
        <taxon>Coccoidea</taxon>
        <taxon>Coccidae</taxon>
        <taxon>Parthenolecanium</taxon>
    </lineage>
</organism>
<dbReference type="AlphaFoldDB" id="A0AAN9T6L0"/>
<comment type="caution">
    <text evidence="2">The sequence shown here is derived from an EMBL/GenBank/DDBJ whole genome shotgun (WGS) entry which is preliminary data.</text>
</comment>